<evidence type="ECO:0000313" key="1">
    <source>
        <dbReference type="EMBL" id="KAL3746219.1"/>
    </source>
</evidence>
<organism evidence="1 2">
    <name type="scientific">Eucalyptus globulus</name>
    <name type="common">Tasmanian blue gum</name>
    <dbReference type="NCBI Taxonomy" id="34317"/>
    <lineage>
        <taxon>Eukaryota</taxon>
        <taxon>Viridiplantae</taxon>
        <taxon>Streptophyta</taxon>
        <taxon>Embryophyta</taxon>
        <taxon>Tracheophyta</taxon>
        <taxon>Spermatophyta</taxon>
        <taxon>Magnoliopsida</taxon>
        <taxon>eudicotyledons</taxon>
        <taxon>Gunneridae</taxon>
        <taxon>Pentapetalae</taxon>
        <taxon>rosids</taxon>
        <taxon>malvids</taxon>
        <taxon>Myrtales</taxon>
        <taxon>Myrtaceae</taxon>
        <taxon>Myrtoideae</taxon>
        <taxon>Eucalypteae</taxon>
        <taxon>Eucalyptus</taxon>
    </lineage>
</organism>
<sequence length="90" mass="9760">MGSAVDSTTILPIGLEIRPGRPRWIRGRTEGLGASTADVELPQNTLHLQHRSRLHRHSGVVHGPRSSAAFLDLDGEVQSAMIDLKSRQGS</sequence>
<protein>
    <submittedName>
        <fullName evidence="1">Uncharacterized protein</fullName>
    </submittedName>
</protein>
<comment type="caution">
    <text evidence="1">The sequence shown here is derived from an EMBL/GenBank/DDBJ whole genome shotgun (WGS) entry which is preliminary data.</text>
</comment>
<evidence type="ECO:0000313" key="2">
    <source>
        <dbReference type="Proteomes" id="UP001634007"/>
    </source>
</evidence>
<name>A0ABD3L6N4_EUCGL</name>
<keyword evidence="2" id="KW-1185">Reference proteome</keyword>
<dbReference type="Proteomes" id="UP001634007">
    <property type="component" value="Unassembled WGS sequence"/>
</dbReference>
<accession>A0ABD3L6N4</accession>
<reference evidence="1 2" key="1">
    <citation type="submission" date="2024-11" db="EMBL/GenBank/DDBJ databases">
        <title>Chromosome-level genome assembly of Eucalyptus globulus Labill. provides insights into its genome evolution.</title>
        <authorList>
            <person name="Li X."/>
        </authorList>
    </citation>
    <scope>NUCLEOTIDE SEQUENCE [LARGE SCALE GENOMIC DNA]</scope>
    <source>
        <strain evidence="1">CL2024</strain>
        <tissue evidence="1">Fresh tender leaves</tissue>
    </source>
</reference>
<dbReference type="AlphaFoldDB" id="A0ABD3L6N4"/>
<gene>
    <name evidence="1" type="ORF">ACJRO7_015210</name>
</gene>
<dbReference type="EMBL" id="JBJKBG010000003">
    <property type="protein sequence ID" value="KAL3746219.1"/>
    <property type="molecule type" value="Genomic_DNA"/>
</dbReference>
<proteinExistence type="predicted"/>